<keyword evidence="2" id="KW-0813">Transport</keyword>
<evidence type="ECO:0000313" key="10">
    <source>
        <dbReference type="EMBL" id="ORW20534.1"/>
    </source>
</evidence>
<reference evidence="10 11" key="1">
    <citation type="submission" date="2016-01" db="EMBL/GenBank/DDBJ databases">
        <title>The new phylogeny of the genus Mycobacterium.</title>
        <authorList>
            <person name="Tarcisio F."/>
            <person name="Conor M."/>
            <person name="Antonella G."/>
            <person name="Elisabetta G."/>
            <person name="Giulia F.S."/>
            <person name="Sara T."/>
            <person name="Anna F."/>
            <person name="Clotilde B."/>
            <person name="Roberto B."/>
            <person name="Veronica D.S."/>
            <person name="Fabio R."/>
            <person name="Monica P."/>
            <person name="Olivier J."/>
            <person name="Enrico T."/>
            <person name="Nicola S."/>
        </authorList>
    </citation>
    <scope>NUCLEOTIDE SEQUENCE [LARGE SCALE GENOMIC DNA]</scope>
    <source>
        <strain evidence="10 11">DSM 44803</strain>
    </source>
</reference>
<dbReference type="AlphaFoldDB" id="A0A1X1ZB17"/>
<dbReference type="RefSeq" id="WP_046184857.1">
    <property type="nucleotide sequence ID" value="NZ_JACKSS010000053.1"/>
</dbReference>
<dbReference type="SUPFAM" id="SSF54292">
    <property type="entry name" value="2Fe-2S ferredoxin-like"/>
    <property type="match status" value="1"/>
</dbReference>
<dbReference type="Pfam" id="PF00111">
    <property type="entry name" value="Fer2"/>
    <property type="match status" value="1"/>
</dbReference>
<evidence type="ECO:0000256" key="8">
    <source>
        <dbReference type="ARBA" id="ARBA00034078"/>
    </source>
</evidence>
<dbReference type="GO" id="GO:0046872">
    <property type="term" value="F:metal ion binding"/>
    <property type="evidence" value="ECO:0007669"/>
    <property type="project" value="UniProtKB-KW"/>
</dbReference>
<keyword evidence="7" id="KW-0411">Iron-sulfur</keyword>
<keyword evidence="11" id="KW-1185">Reference proteome</keyword>
<comment type="similarity">
    <text evidence="1">Belongs to the 2Fe2S plant-type ferredoxin family.</text>
</comment>
<evidence type="ECO:0000256" key="6">
    <source>
        <dbReference type="ARBA" id="ARBA00023004"/>
    </source>
</evidence>
<sequence>MAEVARLEVDLDGRRHRLRWPPDQTLVDVLLGAGIDVPHSCREGRCGSCVATVIEGEVDMIANDILEPNDRLEGLILACQALPVSAALCIQF</sequence>
<evidence type="ECO:0000256" key="5">
    <source>
        <dbReference type="ARBA" id="ARBA00022982"/>
    </source>
</evidence>
<dbReference type="InterPro" id="IPR006058">
    <property type="entry name" value="2Fe2S_fd_BS"/>
</dbReference>
<name>A0A1X1ZB17_9MYCO</name>
<evidence type="ECO:0000256" key="4">
    <source>
        <dbReference type="ARBA" id="ARBA00022723"/>
    </source>
</evidence>
<dbReference type="InterPro" id="IPR012675">
    <property type="entry name" value="Beta-grasp_dom_sf"/>
</dbReference>
<comment type="cofactor">
    <cofactor evidence="8">
        <name>[2Fe-2S] cluster</name>
        <dbReference type="ChEBI" id="CHEBI:190135"/>
    </cofactor>
</comment>
<protein>
    <submittedName>
        <fullName evidence="10">Ferredoxin</fullName>
    </submittedName>
</protein>
<evidence type="ECO:0000313" key="11">
    <source>
        <dbReference type="Proteomes" id="UP000193781"/>
    </source>
</evidence>
<organism evidence="10 11">
    <name type="scientific">Mycobacterium nebraskense</name>
    <dbReference type="NCBI Taxonomy" id="244292"/>
    <lineage>
        <taxon>Bacteria</taxon>
        <taxon>Bacillati</taxon>
        <taxon>Actinomycetota</taxon>
        <taxon>Actinomycetes</taxon>
        <taxon>Mycobacteriales</taxon>
        <taxon>Mycobacteriaceae</taxon>
        <taxon>Mycobacterium</taxon>
    </lineage>
</organism>
<keyword evidence="4" id="KW-0479">Metal-binding</keyword>
<feature type="domain" description="2Fe-2S ferredoxin-type" evidence="9">
    <location>
        <begin position="5"/>
        <end position="92"/>
    </location>
</feature>
<dbReference type="CDD" id="cd00207">
    <property type="entry name" value="fer2"/>
    <property type="match status" value="1"/>
</dbReference>
<dbReference type="EMBL" id="LQPH01000131">
    <property type="protein sequence ID" value="ORW20534.1"/>
    <property type="molecule type" value="Genomic_DNA"/>
</dbReference>
<accession>A0A1X1ZB17</accession>
<dbReference type="PANTHER" id="PTHR43112">
    <property type="entry name" value="FERREDOXIN"/>
    <property type="match status" value="1"/>
</dbReference>
<keyword evidence="6" id="KW-0408">Iron</keyword>
<dbReference type="PANTHER" id="PTHR43112:SF3">
    <property type="entry name" value="FERREDOXIN-2, CHLOROPLASTIC"/>
    <property type="match status" value="1"/>
</dbReference>
<dbReference type="PROSITE" id="PS51085">
    <property type="entry name" value="2FE2S_FER_2"/>
    <property type="match status" value="1"/>
</dbReference>
<dbReference type="STRING" id="244292.ABW17_24380"/>
<dbReference type="Proteomes" id="UP000193781">
    <property type="component" value="Unassembled WGS sequence"/>
</dbReference>
<dbReference type="GO" id="GO:0051537">
    <property type="term" value="F:2 iron, 2 sulfur cluster binding"/>
    <property type="evidence" value="ECO:0007669"/>
    <property type="project" value="UniProtKB-KW"/>
</dbReference>
<dbReference type="InterPro" id="IPR001041">
    <property type="entry name" value="2Fe-2S_ferredoxin-type"/>
</dbReference>
<keyword evidence="5" id="KW-0249">Electron transport</keyword>
<dbReference type="PROSITE" id="PS00197">
    <property type="entry name" value="2FE2S_FER_1"/>
    <property type="match status" value="1"/>
</dbReference>
<evidence type="ECO:0000259" key="9">
    <source>
        <dbReference type="PROSITE" id="PS51085"/>
    </source>
</evidence>
<evidence type="ECO:0000256" key="2">
    <source>
        <dbReference type="ARBA" id="ARBA00022448"/>
    </source>
</evidence>
<dbReference type="Gene3D" id="3.10.20.30">
    <property type="match status" value="1"/>
</dbReference>
<dbReference type="InterPro" id="IPR036010">
    <property type="entry name" value="2Fe-2S_ferredoxin-like_sf"/>
</dbReference>
<dbReference type="OrthoDB" id="9796486at2"/>
<comment type="caution">
    <text evidence="10">The sequence shown here is derived from an EMBL/GenBank/DDBJ whole genome shotgun (WGS) entry which is preliminary data.</text>
</comment>
<evidence type="ECO:0000256" key="3">
    <source>
        <dbReference type="ARBA" id="ARBA00022714"/>
    </source>
</evidence>
<evidence type="ECO:0000256" key="1">
    <source>
        <dbReference type="ARBA" id="ARBA00007874"/>
    </source>
</evidence>
<keyword evidence="3" id="KW-0001">2Fe-2S</keyword>
<proteinExistence type="inferred from homology"/>
<evidence type="ECO:0000256" key="7">
    <source>
        <dbReference type="ARBA" id="ARBA00023014"/>
    </source>
</evidence>
<gene>
    <name evidence="10" type="ORF">AWC17_07890</name>
</gene>